<sequence>MVEAPEAGRLASVRRSCSADWKSGRLPELSLGSMSDRVMVKLRISKRYQYLVRNNSVFWLPRVTASTSA</sequence>
<organism evidence="1 2">
    <name type="scientific">Klebsiella pneumoniae</name>
    <dbReference type="NCBI Taxonomy" id="573"/>
    <lineage>
        <taxon>Bacteria</taxon>
        <taxon>Pseudomonadati</taxon>
        <taxon>Pseudomonadota</taxon>
        <taxon>Gammaproteobacteria</taxon>
        <taxon>Enterobacterales</taxon>
        <taxon>Enterobacteriaceae</taxon>
        <taxon>Klebsiella/Raoultella group</taxon>
        <taxon>Klebsiella</taxon>
        <taxon>Klebsiella pneumoniae complex</taxon>
    </lineage>
</organism>
<reference evidence="1 2" key="1">
    <citation type="submission" date="2018-06" db="EMBL/GenBank/DDBJ databases">
        <authorList>
            <consortium name="Pathogen Informatics"/>
            <person name="Doyle S."/>
        </authorList>
    </citation>
    <scope>NUCLEOTIDE SEQUENCE [LARGE SCALE GENOMIC DNA]</scope>
    <source>
        <strain evidence="1 2">NCTC9128</strain>
    </source>
</reference>
<gene>
    <name evidence="1" type="ORF">NCTC9128_07929</name>
</gene>
<name>A0A2X3F5S0_KLEPN</name>
<dbReference type="EMBL" id="UAWN01000018">
    <property type="protein sequence ID" value="SQC42497.1"/>
    <property type="molecule type" value="Genomic_DNA"/>
</dbReference>
<dbReference type="Proteomes" id="UP000251088">
    <property type="component" value="Unassembled WGS sequence"/>
</dbReference>
<evidence type="ECO:0000313" key="1">
    <source>
        <dbReference type="EMBL" id="SQC42497.1"/>
    </source>
</evidence>
<accession>A0A2X3F5S0</accession>
<proteinExistence type="predicted"/>
<dbReference type="AlphaFoldDB" id="A0A2X3F5S0"/>
<evidence type="ECO:0000313" key="2">
    <source>
        <dbReference type="Proteomes" id="UP000251088"/>
    </source>
</evidence>
<protein>
    <submittedName>
        <fullName evidence="1">Paraquat-inducible protein B</fullName>
    </submittedName>
</protein>